<dbReference type="RefSeq" id="WP_254022426.1">
    <property type="nucleotide sequence ID" value="NZ_CAKXZT010000180.1"/>
</dbReference>
<dbReference type="PANTHER" id="PTHR23073">
    <property type="entry name" value="26S PROTEASOME REGULATORY SUBUNIT"/>
    <property type="match status" value="1"/>
</dbReference>
<evidence type="ECO:0000313" key="7">
    <source>
        <dbReference type="Proteomes" id="UP001153050"/>
    </source>
</evidence>
<comment type="caution">
    <text evidence="6">The sequence shown here is derived from an EMBL/GenBank/DDBJ whole genome shotgun (WGS) entry which is preliminary data.</text>
</comment>
<evidence type="ECO:0000256" key="3">
    <source>
        <dbReference type="ARBA" id="ARBA00022840"/>
    </source>
</evidence>
<dbReference type="Gene3D" id="3.40.50.300">
    <property type="entry name" value="P-loop containing nucleotide triphosphate hydrolases"/>
    <property type="match status" value="1"/>
</dbReference>
<evidence type="ECO:0000256" key="2">
    <source>
        <dbReference type="ARBA" id="ARBA00022741"/>
    </source>
</evidence>
<dbReference type="InterPro" id="IPR027417">
    <property type="entry name" value="P-loop_NTPase"/>
</dbReference>
<evidence type="ECO:0000256" key="4">
    <source>
        <dbReference type="SAM" id="MobiDB-lite"/>
    </source>
</evidence>
<feature type="region of interest" description="Disordered" evidence="4">
    <location>
        <begin position="315"/>
        <end position="361"/>
    </location>
</feature>
<evidence type="ECO:0000259" key="5">
    <source>
        <dbReference type="SMART" id="SM00382"/>
    </source>
</evidence>
<dbReference type="InterPro" id="IPR003593">
    <property type="entry name" value="AAA+_ATPase"/>
</dbReference>
<dbReference type="CDD" id="cd19481">
    <property type="entry name" value="RecA-like_protease"/>
    <property type="match status" value="1"/>
</dbReference>
<protein>
    <submittedName>
        <fullName evidence="6">ATPase</fullName>
    </submittedName>
</protein>
<keyword evidence="7" id="KW-1185">Reference proteome</keyword>
<dbReference type="Pfam" id="PF00004">
    <property type="entry name" value="AAA"/>
    <property type="match status" value="1"/>
</dbReference>
<feature type="domain" description="AAA+ ATPase" evidence="5">
    <location>
        <begin position="111"/>
        <end position="243"/>
    </location>
</feature>
<dbReference type="SUPFAM" id="SSF52540">
    <property type="entry name" value="P-loop containing nucleoside triphosphate hydrolases"/>
    <property type="match status" value="1"/>
</dbReference>
<feature type="compositionally biased region" description="Basic and acidic residues" evidence="4">
    <location>
        <begin position="29"/>
        <end position="40"/>
    </location>
</feature>
<sequence>MAKHTTVHKLRPETGNGNGTRDTLTALIEEAHRQNKRDNSGRTLVREQSPARFYGGGSSMLPESLQPLLREVAPARRLEQLVLVKEILWEIQELINEVRQTALLRSHSLEPRHTIMLVGPPGTGKTSLAEAVATELALPFFTVRYDGLVGSYLGETASRLQSVVEYATRTPCVLFFDEFDSVGKERADAHETGEIKRVVSSLLLNMDALPSSCIVICATNHPELLDRAVWRRFEIRLTLPKPGAAELREWYFKTENALGELGISAENFVKIFKGETFSEIEAVTLDARRKVVLSHGKLRPSDAFAQALDRWSRRRDVGGAQSGGTETDSKNKQRTGKAKANQRSTGEVPEGDLLGRTSKAP</sequence>
<comment type="similarity">
    <text evidence="1">Belongs to the AAA ATPase family.</text>
</comment>
<dbReference type="InterPro" id="IPR003959">
    <property type="entry name" value="ATPase_AAA_core"/>
</dbReference>
<name>A0ABM9EK76_9HYPH</name>
<proteinExistence type="inferred from homology"/>
<dbReference type="InterPro" id="IPR050221">
    <property type="entry name" value="26S_Proteasome_ATPase"/>
</dbReference>
<dbReference type="Proteomes" id="UP001153050">
    <property type="component" value="Unassembled WGS sequence"/>
</dbReference>
<dbReference type="SMART" id="SM00382">
    <property type="entry name" value="AAA"/>
    <property type="match status" value="1"/>
</dbReference>
<gene>
    <name evidence="6" type="ORF">MES5069_800022</name>
</gene>
<keyword evidence="2" id="KW-0547">Nucleotide-binding</keyword>
<reference evidence="6 7" key="1">
    <citation type="submission" date="2022-03" db="EMBL/GenBank/DDBJ databases">
        <authorList>
            <person name="Brunel B."/>
        </authorList>
    </citation>
    <scope>NUCLEOTIDE SEQUENCE [LARGE SCALE GENOMIC DNA]</scope>
    <source>
        <strain evidence="6">STM5069sample</strain>
    </source>
</reference>
<dbReference type="EMBL" id="CAKXZT010000180">
    <property type="protein sequence ID" value="CAH2409343.1"/>
    <property type="molecule type" value="Genomic_DNA"/>
</dbReference>
<evidence type="ECO:0000313" key="6">
    <source>
        <dbReference type="EMBL" id="CAH2409343.1"/>
    </source>
</evidence>
<organism evidence="6 7">
    <name type="scientific">Mesorhizobium escarrei</name>
    <dbReference type="NCBI Taxonomy" id="666018"/>
    <lineage>
        <taxon>Bacteria</taxon>
        <taxon>Pseudomonadati</taxon>
        <taxon>Pseudomonadota</taxon>
        <taxon>Alphaproteobacteria</taxon>
        <taxon>Hyphomicrobiales</taxon>
        <taxon>Phyllobacteriaceae</taxon>
        <taxon>Mesorhizobium</taxon>
    </lineage>
</organism>
<accession>A0ABM9EK76</accession>
<keyword evidence="3" id="KW-0067">ATP-binding</keyword>
<evidence type="ECO:0000256" key="1">
    <source>
        <dbReference type="ARBA" id="ARBA00006914"/>
    </source>
</evidence>
<feature type="region of interest" description="Disordered" evidence="4">
    <location>
        <begin position="1"/>
        <end position="58"/>
    </location>
</feature>